<feature type="signal peptide" evidence="5">
    <location>
        <begin position="1"/>
        <end position="21"/>
    </location>
</feature>
<dbReference type="RefSeq" id="WP_209376872.1">
    <property type="nucleotide sequence ID" value="NZ_JAGIZA010000026.1"/>
</dbReference>
<feature type="chain" id="PRO_5037852773" evidence="5">
    <location>
        <begin position="22"/>
        <end position="380"/>
    </location>
</feature>
<dbReference type="InterPro" id="IPR028082">
    <property type="entry name" value="Peripla_BP_I"/>
</dbReference>
<evidence type="ECO:0000256" key="4">
    <source>
        <dbReference type="ARBA" id="ARBA00022970"/>
    </source>
</evidence>
<organism evidence="7 8">
    <name type="scientific">Roseomonas indoligenes</name>
    <dbReference type="NCBI Taxonomy" id="2820811"/>
    <lineage>
        <taxon>Bacteria</taxon>
        <taxon>Pseudomonadati</taxon>
        <taxon>Pseudomonadota</taxon>
        <taxon>Alphaproteobacteria</taxon>
        <taxon>Acetobacterales</taxon>
        <taxon>Roseomonadaceae</taxon>
        <taxon>Roseomonas</taxon>
    </lineage>
</organism>
<dbReference type="PANTHER" id="PTHR30483">
    <property type="entry name" value="LEUCINE-SPECIFIC-BINDING PROTEIN"/>
    <property type="match status" value="1"/>
</dbReference>
<dbReference type="InterPro" id="IPR051010">
    <property type="entry name" value="BCAA_transport"/>
</dbReference>
<dbReference type="Pfam" id="PF13458">
    <property type="entry name" value="Peripla_BP_6"/>
    <property type="match status" value="1"/>
</dbReference>
<dbReference type="Proteomes" id="UP000677537">
    <property type="component" value="Unassembled WGS sequence"/>
</dbReference>
<sequence length="380" mass="40186">MLNLRRLLAGLALLGATGATAVAQPQPVRIGLIEPQTGPVAFDGTSVIRGARLAAEEINKAGGVLGRPLELVIADGACRPADSVAAAERLITAEKVSVLMGAFCSGATQAVMPIAERNRLPLVTGVSSLPTLTEAGNRWFFRNAETDAMIAAAFAHGLVEQTKAKTVAFLAVNDDWGRGTVASFRGVFDKMNVTTSVSEFFDHSASDFYTPLTRLRSARPDLIIVVAETQAAATLVKQARELRIPSRIFGVGAWTTPTFLNLVGPAANGLLAGVAYTAAAPGDRNAAFVRDFRAMHNEDPGKYSASGYTTMNIIAQAIQRAGSTDAAAIQAALEQTDFTGPTGNLRFDNKHQIYGLQLYVVEIGNGRAEVRGTATLERND</sequence>
<dbReference type="PRINTS" id="PR00337">
    <property type="entry name" value="LEUILEVALBP"/>
</dbReference>
<keyword evidence="2" id="KW-0813">Transport</keyword>
<evidence type="ECO:0000256" key="2">
    <source>
        <dbReference type="ARBA" id="ARBA00022448"/>
    </source>
</evidence>
<comment type="caution">
    <text evidence="7">The sequence shown here is derived from an EMBL/GenBank/DDBJ whole genome shotgun (WGS) entry which is preliminary data.</text>
</comment>
<dbReference type="EMBL" id="JAGIZA010000026">
    <property type="protein sequence ID" value="MBP0496080.1"/>
    <property type="molecule type" value="Genomic_DNA"/>
</dbReference>
<keyword evidence="3 5" id="KW-0732">Signal</keyword>
<reference evidence="7" key="1">
    <citation type="submission" date="2021-03" db="EMBL/GenBank/DDBJ databases">
        <authorList>
            <person name="So Y."/>
        </authorList>
    </citation>
    <scope>NUCLEOTIDE SEQUENCE</scope>
    <source>
        <strain evidence="7">SG15</strain>
    </source>
</reference>
<dbReference type="Gene3D" id="3.40.50.2300">
    <property type="match status" value="2"/>
</dbReference>
<evidence type="ECO:0000313" key="7">
    <source>
        <dbReference type="EMBL" id="MBP0496080.1"/>
    </source>
</evidence>
<evidence type="ECO:0000313" key="8">
    <source>
        <dbReference type="Proteomes" id="UP000677537"/>
    </source>
</evidence>
<comment type="similarity">
    <text evidence="1">Belongs to the leucine-binding protein family.</text>
</comment>
<dbReference type="SUPFAM" id="SSF53822">
    <property type="entry name" value="Periplasmic binding protein-like I"/>
    <property type="match status" value="1"/>
</dbReference>
<proteinExistence type="inferred from homology"/>
<dbReference type="CDD" id="cd19980">
    <property type="entry name" value="PBP1_ABC_ligand_binding-like"/>
    <property type="match status" value="1"/>
</dbReference>
<dbReference type="InterPro" id="IPR000709">
    <property type="entry name" value="Leu_Ile_Val-bd"/>
</dbReference>
<evidence type="ECO:0000256" key="3">
    <source>
        <dbReference type="ARBA" id="ARBA00022729"/>
    </source>
</evidence>
<accession>A0A940N3H4</accession>
<dbReference type="PANTHER" id="PTHR30483:SF6">
    <property type="entry name" value="PERIPLASMIC BINDING PROTEIN OF ABC TRANSPORTER FOR NATURAL AMINO ACIDS"/>
    <property type="match status" value="1"/>
</dbReference>
<keyword evidence="4" id="KW-0029">Amino-acid transport</keyword>
<feature type="domain" description="Leucine-binding protein" evidence="6">
    <location>
        <begin position="27"/>
        <end position="365"/>
    </location>
</feature>
<gene>
    <name evidence="7" type="ORF">J5Y10_25080</name>
</gene>
<evidence type="ECO:0000256" key="5">
    <source>
        <dbReference type="SAM" id="SignalP"/>
    </source>
</evidence>
<dbReference type="GO" id="GO:0006865">
    <property type="term" value="P:amino acid transport"/>
    <property type="evidence" value="ECO:0007669"/>
    <property type="project" value="UniProtKB-KW"/>
</dbReference>
<dbReference type="InterPro" id="IPR028081">
    <property type="entry name" value="Leu-bd"/>
</dbReference>
<protein>
    <submittedName>
        <fullName evidence="7">ABC transporter substrate-binding protein</fullName>
    </submittedName>
</protein>
<dbReference type="AlphaFoldDB" id="A0A940N3H4"/>
<evidence type="ECO:0000256" key="1">
    <source>
        <dbReference type="ARBA" id="ARBA00010062"/>
    </source>
</evidence>
<name>A0A940N3H4_9PROT</name>
<evidence type="ECO:0000259" key="6">
    <source>
        <dbReference type="Pfam" id="PF13458"/>
    </source>
</evidence>
<keyword evidence="8" id="KW-1185">Reference proteome</keyword>